<feature type="binding site" evidence="9">
    <location>
        <begin position="127"/>
        <end position="133"/>
    </location>
    <ligand>
        <name>ATP</name>
        <dbReference type="ChEBI" id="CHEBI:30616"/>
    </ligand>
</feature>
<dbReference type="NCBIfam" id="NF001126">
    <property type="entry name" value="PRK00139.1-4"/>
    <property type="match status" value="1"/>
</dbReference>
<keyword evidence="2 9" id="KW-0963">Cytoplasm</keyword>
<comment type="function">
    <text evidence="9">Catalyzes the addition of meso-diaminopimelic acid to the nucleotide precursor UDP-N-acetylmuramoyl-L-alanyl-D-glutamate (UMAG) in the biosynthesis of bacterial cell-wall peptidoglycan.</text>
</comment>
<comment type="PTM">
    <text evidence="9">Carboxylation is probably crucial for Mg(2+) binding and, consequently, for the gamma-phosphate positioning of ATP.</text>
</comment>
<feature type="binding site" evidence="9">
    <location>
        <position position="168"/>
    </location>
    <ligand>
        <name>UDP-N-acetyl-alpha-D-muramoyl-L-alanyl-D-glutamate</name>
        <dbReference type="ChEBI" id="CHEBI:83900"/>
    </ligand>
</feature>
<dbReference type="Pfam" id="PF02875">
    <property type="entry name" value="Mur_ligase_C"/>
    <property type="match status" value="1"/>
</dbReference>
<gene>
    <name evidence="9" type="primary">murE</name>
    <name evidence="13" type="ORF">RM573_07065</name>
</gene>
<evidence type="ECO:0000259" key="12">
    <source>
        <dbReference type="Pfam" id="PF08245"/>
    </source>
</evidence>
<evidence type="ECO:0000256" key="7">
    <source>
        <dbReference type="ARBA" id="ARBA00022984"/>
    </source>
</evidence>
<dbReference type="EC" id="6.3.2.13" evidence="9"/>
<evidence type="ECO:0000256" key="9">
    <source>
        <dbReference type="HAMAP-Rule" id="MF_00208"/>
    </source>
</evidence>
<dbReference type="InterPro" id="IPR036615">
    <property type="entry name" value="Mur_ligase_C_dom_sf"/>
</dbReference>
<comment type="caution">
    <text evidence="9">Lacks conserved residue(s) required for the propagation of feature annotation.</text>
</comment>
<dbReference type="Gene3D" id="3.40.1190.10">
    <property type="entry name" value="Mur-like, catalytic domain"/>
    <property type="match status" value="1"/>
</dbReference>
<dbReference type="Gene3D" id="3.90.190.20">
    <property type="entry name" value="Mur ligase, C-terminal domain"/>
    <property type="match status" value="1"/>
</dbReference>
<dbReference type="InterPro" id="IPR004101">
    <property type="entry name" value="Mur_ligase_C"/>
</dbReference>
<comment type="cofactor">
    <cofactor evidence="9">
        <name>Mg(2+)</name>
        <dbReference type="ChEBI" id="CHEBI:18420"/>
    </cofactor>
</comment>
<dbReference type="GO" id="GO:0008765">
    <property type="term" value="F:UDP-N-acetylmuramoylalanyl-D-glutamate-2,6-diaminopimelate ligase activity"/>
    <property type="evidence" value="ECO:0007669"/>
    <property type="project" value="UniProtKB-EC"/>
</dbReference>
<evidence type="ECO:0000313" key="13">
    <source>
        <dbReference type="EMBL" id="MDT0603352.1"/>
    </source>
</evidence>
<feature type="domain" description="Mur ligase C-terminal" evidence="11">
    <location>
        <begin position="353"/>
        <end position="479"/>
    </location>
</feature>
<feature type="binding site" evidence="9">
    <location>
        <position position="204"/>
    </location>
    <ligand>
        <name>UDP-N-acetyl-alpha-D-muramoyl-L-alanyl-D-glutamate</name>
        <dbReference type="ChEBI" id="CHEBI:83900"/>
    </ligand>
</feature>
<keyword evidence="3 9" id="KW-0436">Ligase</keyword>
<protein>
    <recommendedName>
        <fullName evidence="9">UDP-N-acetylmuramoyl-L-alanyl-D-glutamate--2,6-diaminopimelate ligase</fullName>
        <ecNumber evidence="9">6.3.2.13</ecNumber>
    </recommendedName>
    <alternativeName>
        <fullName evidence="9">Meso-A2pm-adding enzyme</fullName>
    </alternativeName>
    <alternativeName>
        <fullName evidence="9">Meso-diaminopimelate-adding enzyme</fullName>
    </alternativeName>
    <alternativeName>
        <fullName evidence="9">UDP-MurNAc-L-Ala-D-Glu:meso-diaminopimelate ligase</fullName>
    </alternativeName>
    <alternativeName>
        <fullName evidence="9">UDP-MurNAc-tripeptide synthetase</fullName>
    </alternativeName>
    <alternativeName>
        <fullName evidence="9">UDP-N-acetylmuramyl-tripeptide synthetase</fullName>
    </alternativeName>
</protein>
<comment type="pathway">
    <text evidence="9 10">Cell wall biogenesis; peptidoglycan biosynthesis.</text>
</comment>
<evidence type="ECO:0000256" key="4">
    <source>
        <dbReference type="ARBA" id="ARBA00022741"/>
    </source>
</evidence>
<keyword evidence="5 9" id="KW-0067">ATP-binding</keyword>
<dbReference type="NCBIfam" id="TIGR01085">
    <property type="entry name" value="murE"/>
    <property type="match status" value="1"/>
</dbReference>
<comment type="similarity">
    <text evidence="1 9">Belongs to the MurCDEF family. MurE subfamily.</text>
</comment>
<evidence type="ECO:0000256" key="10">
    <source>
        <dbReference type="RuleBase" id="RU004135"/>
    </source>
</evidence>
<feature type="domain" description="Mur ligase central" evidence="12">
    <location>
        <begin position="125"/>
        <end position="330"/>
    </location>
</feature>
<reference evidence="13 14" key="1">
    <citation type="submission" date="2023-09" db="EMBL/GenBank/DDBJ databases">
        <authorList>
            <person name="Rey-Velasco X."/>
        </authorList>
    </citation>
    <scope>NUCLEOTIDE SEQUENCE [LARGE SCALE GENOMIC DNA]</scope>
    <source>
        <strain evidence="13 14">W431</strain>
    </source>
</reference>
<feature type="binding site" evidence="9">
    <location>
        <position position="202"/>
    </location>
    <ligand>
        <name>UDP-N-acetyl-alpha-D-muramoyl-L-alanyl-D-glutamate</name>
        <dbReference type="ChEBI" id="CHEBI:83900"/>
    </ligand>
</feature>
<dbReference type="InterPro" id="IPR013221">
    <property type="entry name" value="Mur_ligase_cen"/>
</dbReference>
<dbReference type="PANTHER" id="PTHR23135">
    <property type="entry name" value="MUR LIGASE FAMILY MEMBER"/>
    <property type="match status" value="1"/>
</dbReference>
<feature type="binding site" evidence="9">
    <location>
        <position position="35"/>
    </location>
    <ligand>
        <name>UDP-N-acetyl-alpha-D-muramoyl-L-alanyl-D-glutamate</name>
        <dbReference type="ChEBI" id="CHEBI:83900"/>
    </ligand>
</feature>
<comment type="subcellular location">
    <subcellularLocation>
        <location evidence="9 10">Cytoplasm</location>
    </subcellularLocation>
</comment>
<dbReference type="RefSeq" id="WP_311579373.1">
    <property type="nucleotide sequence ID" value="NZ_JAVRIF010000003.1"/>
</dbReference>
<keyword evidence="9 10" id="KW-0131">Cell cycle</keyword>
<dbReference type="HAMAP" id="MF_00208">
    <property type="entry name" value="MurE"/>
    <property type="match status" value="1"/>
</dbReference>
<comment type="caution">
    <text evidence="13">The sequence shown here is derived from an EMBL/GenBank/DDBJ whole genome shotgun (WGS) entry which is preliminary data.</text>
</comment>
<dbReference type="InterPro" id="IPR035911">
    <property type="entry name" value="MurE/MurF_N"/>
</dbReference>
<dbReference type="InterPro" id="IPR018109">
    <property type="entry name" value="Folylpolyglutamate_synth_CS"/>
</dbReference>
<evidence type="ECO:0000256" key="2">
    <source>
        <dbReference type="ARBA" id="ARBA00022490"/>
    </source>
</evidence>
<dbReference type="PANTHER" id="PTHR23135:SF4">
    <property type="entry name" value="UDP-N-ACETYLMURAMOYL-L-ALANYL-D-GLUTAMATE--2,6-DIAMINOPIMELATE LIGASE MURE HOMOLOG, CHLOROPLASTIC"/>
    <property type="match status" value="1"/>
</dbReference>
<feature type="binding site" evidence="9">
    <location>
        <position position="481"/>
    </location>
    <ligand>
        <name>meso-2,6-diaminopimelate</name>
        <dbReference type="ChEBI" id="CHEBI:57791"/>
    </ligand>
</feature>
<feature type="modified residue" description="N6-carboxylysine" evidence="9">
    <location>
        <position position="236"/>
    </location>
</feature>
<evidence type="ECO:0000259" key="11">
    <source>
        <dbReference type="Pfam" id="PF02875"/>
    </source>
</evidence>
<keyword evidence="14" id="KW-1185">Reference proteome</keyword>
<comment type="catalytic activity">
    <reaction evidence="9">
        <text>UDP-N-acetyl-alpha-D-muramoyl-L-alanyl-D-glutamate + meso-2,6-diaminopimelate + ATP = UDP-N-acetyl-alpha-D-muramoyl-L-alanyl-gamma-D-glutamyl-meso-2,6-diaminopimelate + ADP + phosphate + H(+)</text>
        <dbReference type="Rhea" id="RHEA:23676"/>
        <dbReference type="ChEBI" id="CHEBI:15378"/>
        <dbReference type="ChEBI" id="CHEBI:30616"/>
        <dbReference type="ChEBI" id="CHEBI:43474"/>
        <dbReference type="ChEBI" id="CHEBI:57791"/>
        <dbReference type="ChEBI" id="CHEBI:83900"/>
        <dbReference type="ChEBI" id="CHEBI:83905"/>
        <dbReference type="ChEBI" id="CHEBI:456216"/>
        <dbReference type="EC" id="6.3.2.13"/>
    </reaction>
</comment>
<dbReference type="EMBL" id="JAVRIF010000003">
    <property type="protein sequence ID" value="MDT0603352.1"/>
    <property type="molecule type" value="Genomic_DNA"/>
</dbReference>
<feature type="binding site" evidence="9">
    <location>
        <position position="196"/>
    </location>
    <ligand>
        <name>UDP-N-acetyl-alpha-D-muramoyl-L-alanyl-D-glutamate</name>
        <dbReference type="ChEBI" id="CHEBI:83900"/>
    </ligand>
</feature>
<keyword evidence="9" id="KW-0460">Magnesium</keyword>
<dbReference type="Proteomes" id="UP001266357">
    <property type="component" value="Unassembled WGS sequence"/>
</dbReference>
<keyword evidence="4 9" id="KW-0547">Nucleotide-binding</keyword>
<feature type="short sequence motif" description="Meso-diaminopimelate recognition motif" evidence="9">
    <location>
        <begin position="426"/>
        <end position="429"/>
    </location>
</feature>
<organism evidence="13 14">
    <name type="scientific">Thalassotalea castellviae</name>
    <dbReference type="NCBI Taxonomy" id="3075612"/>
    <lineage>
        <taxon>Bacteria</taxon>
        <taxon>Pseudomonadati</taxon>
        <taxon>Pseudomonadota</taxon>
        <taxon>Gammaproteobacteria</taxon>
        <taxon>Alteromonadales</taxon>
        <taxon>Colwelliaceae</taxon>
        <taxon>Thalassotalea</taxon>
    </lineage>
</organism>
<dbReference type="InterPro" id="IPR005761">
    <property type="entry name" value="UDP-N-AcMur-Glu-dNH2Pim_ligase"/>
</dbReference>
<feature type="binding site" evidence="9">
    <location>
        <position position="402"/>
    </location>
    <ligand>
        <name>meso-2,6-diaminopimelate</name>
        <dbReference type="ChEBI" id="CHEBI:57791"/>
    </ligand>
</feature>
<dbReference type="SUPFAM" id="SSF53623">
    <property type="entry name" value="MurD-like peptide ligases, catalytic domain"/>
    <property type="match status" value="1"/>
</dbReference>
<evidence type="ECO:0000256" key="6">
    <source>
        <dbReference type="ARBA" id="ARBA00022960"/>
    </source>
</evidence>
<feature type="binding site" evidence="9">
    <location>
        <begin position="169"/>
        <end position="170"/>
    </location>
    <ligand>
        <name>UDP-N-acetyl-alpha-D-muramoyl-L-alanyl-D-glutamate</name>
        <dbReference type="ChEBI" id="CHEBI:83900"/>
    </ligand>
</feature>
<dbReference type="SUPFAM" id="SSF63418">
    <property type="entry name" value="MurE/MurF N-terminal domain"/>
    <property type="match status" value="1"/>
</dbReference>
<keyword evidence="9 10" id="KW-0132">Cell division</keyword>
<keyword evidence="8 9" id="KW-0961">Cell wall biogenesis/degradation</keyword>
<keyword evidence="6 9" id="KW-0133">Cell shape</keyword>
<evidence type="ECO:0000256" key="1">
    <source>
        <dbReference type="ARBA" id="ARBA00005898"/>
    </source>
</evidence>
<keyword evidence="7 9" id="KW-0573">Peptidoglycan synthesis</keyword>
<dbReference type="Gene3D" id="3.40.1390.10">
    <property type="entry name" value="MurE/MurF, N-terminal domain"/>
    <property type="match status" value="1"/>
</dbReference>
<evidence type="ECO:0000256" key="3">
    <source>
        <dbReference type="ARBA" id="ARBA00022598"/>
    </source>
</evidence>
<dbReference type="Pfam" id="PF08245">
    <property type="entry name" value="Mur_ligase_M"/>
    <property type="match status" value="1"/>
</dbReference>
<evidence type="ECO:0000256" key="8">
    <source>
        <dbReference type="ARBA" id="ARBA00023316"/>
    </source>
</evidence>
<name>A0ABU2ZZJ8_9GAMM</name>
<evidence type="ECO:0000313" key="14">
    <source>
        <dbReference type="Proteomes" id="UP001266357"/>
    </source>
</evidence>
<dbReference type="SUPFAM" id="SSF53244">
    <property type="entry name" value="MurD-like peptide ligases, peptide-binding domain"/>
    <property type="match status" value="1"/>
</dbReference>
<evidence type="ECO:0000256" key="5">
    <source>
        <dbReference type="ARBA" id="ARBA00022840"/>
    </source>
</evidence>
<proteinExistence type="inferred from homology"/>
<accession>A0ABU2ZZJ8</accession>
<feature type="binding site" evidence="9">
    <location>
        <begin position="426"/>
        <end position="429"/>
    </location>
    <ligand>
        <name>meso-2,6-diaminopimelate</name>
        <dbReference type="ChEBI" id="CHEBI:57791"/>
    </ligand>
</feature>
<dbReference type="PROSITE" id="PS01011">
    <property type="entry name" value="FOLYLPOLYGLU_SYNT_1"/>
    <property type="match status" value="1"/>
</dbReference>
<dbReference type="InterPro" id="IPR036565">
    <property type="entry name" value="Mur-like_cat_sf"/>
</dbReference>
<sequence>MFSSTAQFVEKVLAEFEMSVKLTFSQQVRHLVNDTREINAGDIFCAVNGTVQKGRDFIDDALAKNCDLILVECESANEHGQNTTQLNARGKAVAILEFYQLNQHLFELAKAFYQAPQNALTMIGITGTNGKTSTSQMIAQLLDASHKSCSVIGTNGAGKVSQLSPINNTTPGASQLHQLLQQFTEAKQTHVAMEVSSHALEQGRVTAPLFDTAIFTNLSRDHLDYHQTMENYAKAKYQIFTQSAAQVAVVNGDDEQAKRWLNVWPINQTVVVYGRGDSVSHHDLFVQAKAIKHLPQGVEFQLHTHLGDIRVTSKIIGDFNIDNLLAAISVLMIEKIALSDIAKAVQSLTAVIGRMEAFSAANQPVAIVDYAHTPDALENALQACRQHCHGALWVVFGCGGDRDKGKRPLMGKIAEANSDHIIVTNDNPRTENAESIAQDILAGCHQPEKITVLLERQQAVMSALKKAKKEDVVLLAGKGHEDYIIMGDQHIPYNERALVRSFYAHGAAS</sequence>
<feature type="binding site" evidence="9">
    <location>
        <position position="477"/>
    </location>
    <ligand>
        <name>meso-2,6-diaminopimelate</name>
        <dbReference type="ChEBI" id="CHEBI:57791"/>
    </ligand>
</feature>